<name>A0ACB8US47_9EURO</name>
<reference evidence="1" key="1">
    <citation type="journal article" date="2022" name="bioRxiv">
        <title>Population genetic analysis of Ophidiomyces ophidiicola, the causative agent of snake fungal disease, indicates recent introductions to the USA.</title>
        <authorList>
            <person name="Ladner J.T."/>
            <person name="Palmer J.M."/>
            <person name="Ettinger C.L."/>
            <person name="Stajich J.E."/>
            <person name="Farrell T.M."/>
            <person name="Glorioso B.M."/>
            <person name="Lawson B."/>
            <person name="Price S.J."/>
            <person name="Stengle A.G."/>
            <person name="Grear D.A."/>
            <person name="Lorch J.M."/>
        </authorList>
    </citation>
    <scope>NUCLEOTIDE SEQUENCE</scope>
    <source>
        <strain evidence="1">NWHC 24266-5</strain>
    </source>
</reference>
<gene>
    <name evidence="1" type="ORF">LOY88_004956</name>
</gene>
<organism evidence="1">
    <name type="scientific">Ophidiomyces ophidiicola</name>
    <dbReference type="NCBI Taxonomy" id="1387563"/>
    <lineage>
        <taxon>Eukaryota</taxon>
        <taxon>Fungi</taxon>
        <taxon>Dikarya</taxon>
        <taxon>Ascomycota</taxon>
        <taxon>Pezizomycotina</taxon>
        <taxon>Eurotiomycetes</taxon>
        <taxon>Eurotiomycetidae</taxon>
        <taxon>Onygenales</taxon>
        <taxon>Onygenaceae</taxon>
        <taxon>Ophidiomyces</taxon>
    </lineage>
</organism>
<sequence>MDPTPAITNASSCSCKDPEPPPIVTLPSFGFPGDSPPSLYGTGTPDVLKVIKILENAGICCCLVGVSALKYYGAERVRHDWEVCVPTDLLKKASQIFESEPHSQVYQAFPDETPQLGCLYHTFPRFKIRGVTLYFVIIPAEDAYLKCVPSNIERSQMGLPYPTLPVFAQSLLDTDSEVALTDLIDGMNLTEEWGLKHLNLDGTNDVAWAFRKNEKIRSSVPLTDYSCLLELATHATSKMETWKRIVGTKENRIGFELPKEYYASRFYAKTSGDPRLEKRIYV</sequence>
<protein>
    <submittedName>
        <fullName evidence="1">Uncharacterized protein</fullName>
    </submittedName>
</protein>
<dbReference type="EMBL" id="JALBCA010000081">
    <property type="protein sequence ID" value="KAI2383959.1"/>
    <property type="molecule type" value="Genomic_DNA"/>
</dbReference>
<proteinExistence type="predicted"/>
<accession>A0ACB8US47</accession>
<comment type="caution">
    <text evidence="1">The sequence shown here is derived from an EMBL/GenBank/DDBJ whole genome shotgun (WGS) entry which is preliminary data.</text>
</comment>
<evidence type="ECO:0000313" key="1">
    <source>
        <dbReference type="EMBL" id="KAI2383959.1"/>
    </source>
</evidence>